<gene>
    <name evidence="19" type="ORF">CTAYLR_003563</name>
</gene>
<evidence type="ECO:0000256" key="13">
    <source>
        <dbReference type="ARBA" id="ARBA00023098"/>
    </source>
</evidence>
<evidence type="ECO:0000256" key="15">
    <source>
        <dbReference type="ARBA" id="ARBA00023136"/>
    </source>
</evidence>
<accession>A0AAD7ULK8</accession>
<dbReference type="PANTHER" id="PTHR13619:SF0">
    <property type="entry name" value="PHOSPHATIDATE CYTIDYLYLTRANSFERASE, MITOCHONDRIAL"/>
    <property type="match status" value="1"/>
</dbReference>
<dbReference type="GO" id="GO:0004605">
    <property type="term" value="F:phosphatidate cytidylyltransferase activity"/>
    <property type="evidence" value="ECO:0007669"/>
    <property type="project" value="UniProtKB-EC"/>
</dbReference>
<dbReference type="AlphaFoldDB" id="A0AAD7ULK8"/>
<keyword evidence="20" id="KW-1185">Reference proteome</keyword>
<evidence type="ECO:0000256" key="12">
    <source>
        <dbReference type="ARBA" id="ARBA00022842"/>
    </source>
</evidence>
<evidence type="ECO:0000313" key="19">
    <source>
        <dbReference type="EMBL" id="KAJ8611143.1"/>
    </source>
</evidence>
<evidence type="ECO:0000256" key="9">
    <source>
        <dbReference type="ARBA" id="ARBA00022679"/>
    </source>
</evidence>
<organism evidence="19 20">
    <name type="scientific">Chrysophaeum taylorii</name>
    <dbReference type="NCBI Taxonomy" id="2483200"/>
    <lineage>
        <taxon>Eukaryota</taxon>
        <taxon>Sar</taxon>
        <taxon>Stramenopiles</taxon>
        <taxon>Ochrophyta</taxon>
        <taxon>Pelagophyceae</taxon>
        <taxon>Pelagomonadales</taxon>
        <taxon>Pelagomonadaceae</taxon>
        <taxon>Chrysophaeum</taxon>
    </lineage>
</organism>
<dbReference type="PANTHER" id="PTHR13619">
    <property type="entry name" value="PHOSPHATIDATE CYTIDYLYLTRANSFERASE, MITOCHONDRIAL"/>
    <property type="match status" value="1"/>
</dbReference>
<evidence type="ECO:0000256" key="11">
    <source>
        <dbReference type="ARBA" id="ARBA00022792"/>
    </source>
</evidence>
<dbReference type="GO" id="GO:0005743">
    <property type="term" value="C:mitochondrial inner membrane"/>
    <property type="evidence" value="ECO:0007669"/>
    <property type="project" value="UniProtKB-SubCell"/>
</dbReference>
<evidence type="ECO:0000256" key="2">
    <source>
        <dbReference type="ARBA" id="ARBA00004443"/>
    </source>
</evidence>
<dbReference type="GO" id="GO:0032049">
    <property type="term" value="P:cardiolipin biosynthetic process"/>
    <property type="evidence" value="ECO:0007669"/>
    <property type="project" value="InterPro"/>
</dbReference>
<comment type="similarity">
    <text evidence="5">Belongs to the TAM41 family.</text>
</comment>
<dbReference type="Proteomes" id="UP001230188">
    <property type="component" value="Unassembled WGS sequence"/>
</dbReference>
<comment type="subcellular location">
    <subcellularLocation>
        <location evidence="2">Mitochondrion inner membrane</location>
        <topology evidence="2">Peripheral membrane protein</topology>
        <orientation evidence="2">Matrix side</orientation>
    </subcellularLocation>
</comment>
<comment type="cofactor">
    <cofactor evidence="1">
        <name>Mg(2+)</name>
        <dbReference type="ChEBI" id="CHEBI:18420"/>
    </cofactor>
</comment>
<keyword evidence="15" id="KW-0472">Membrane</keyword>
<dbReference type="InterPro" id="IPR015222">
    <property type="entry name" value="Tam41"/>
</dbReference>
<evidence type="ECO:0000256" key="17">
    <source>
        <dbReference type="ARBA" id="ARBA00023264"/>
    </source>
</evidence>
<evidence type="ECO:0000256" key="8">
    <source>
        <dbReference type="ARBA" id="ARBA00022516"/>
    </source>
</evidence>
<evidence type="ECO:0000256" key="10">
    <source>
        <dbReference type="ARBA" id="ARBA00022695"/>
    </source>
</evidence>
<dbReference type="EMBL" id="JAQMWT010000081">
    <property type="protein sequence ID" value="KAJ8611143.1"/>
    <property type="molecule type" value="Genomic_DNA"/>
</dbReference>
<dbReference type="GO" id="GO:0016024">
    <property type="term" value="P:CDP-diacylglycerol biosynthetic process"/>
    <property type="evidence" value="ECO:0007669"/>
    <property type="project" value="TreeGrafter"/>
</dbReference>
<proteinExistence type="inferred from homology"/>
<dbReference type="EC" id="2.7.7.41" evidence="6"/>
<keyword evidence="11" id="KW-0999">Mitochondrion inner membrane</keyword>
<comment type="pathway">
    <text evidence="3">Phospholipid metabolism; CDP-diacylglycerol biosynthesis; CDP-diacylglycerol from sn-glycerol 3-phosphate: step 3/3.</text>
</comment>
<keyword evidence="9" id="KW-0808">Transferase</keyword>
<evidence type="ECO:0000256" key="4">
    <source>
        <dbReference type="ARBA" id="ARBA00005189"/>
    </source>
</evidence>
<keyword evidence="10" id="KW-0548">Nucleotidyltransferase</keyword>
<evidence type="ECO:0000256" key="14">
    <source>
        <dbReference type="ARBA" id="ARBA00023128"/>
    </source>
</evidence>
<dbReference type="Pfam" id="PF09139">
    <property type="entry name" value="Tam41_Mmp37"/>
    <property type="match status" value="2"/>
</dbReference>
<keyword evidence="8" id="KW-0444">Lipid biosynthesis</keyword>
<reference evidence="19" key="1">
    <citation type="submission" date="2023-01" db="EMBL/GenBank/DDBJ databases">
        <title>Metagenome sequencing of chrysophaentin producing Chrysophaeum taylorii.</title>
        <authorList>
            <person name="Davison J."/>
            <person name="Bewley C."/>
        </authorList>
    </citation>
    <scope>NUCLEOTIDE SEQUENCE</scope>
    <source>
        <strain evidence="19">NIES-1699</strain>
    </source>
</reference>
<evidence type="ECO:0000256" key="18">
    <source>
        <dbReference type="ARBA" id="ARBA00029893"/>
    </source>
</evidence>
<protein>
    <recommendedName>
        <fullName evidence="7">Phosphatidate cytidylyltransferase, mitochondrial</fullName>
        <ecNumber evidence="6">2.7.7.41</ecNumber>
    </recommendedName>
    <alternativeName>
        <fullName evidence="18">CDP-diacylglycerol synthase</fullName>
    </alternativeName>
</protein>
<comment type="caution">
    <text evidence="19">The sequence shown here is derived from an EMBL/GenBank/DDBJ whole genome shotgun (WGS) entry which is preliminary data.</text>
</comment>
<keyword evidence="16" id="KW-0594">Phospholipid biosynthesis</keyword>
<sequence length="295" mass="31711">MMIQAALSEARLPPWRLGFAYGSGVLDTSRMLDVIITVDDPVSWHAENLAANRSHYSVLASLGPRAVARTQAAGPGVYFNAYVPLATTWPAMKYGVVSTAALFEDLRTWRWLYLAGRLHKPVVGLAGFEQLAEAQAVNLRAALAAALLLLPPRFDAETLFSMIASLSYEGDVRFAVGAEDAAKIDTIVGPNLAAFRDLFDAPIAAAVGDGVLTRRSDDAFEQRPDNASLLLARLPPALRAATDLGAALRRLVRRSSAAQTLKGLFTAGPGRSFRYVAAKLAKGKKRPVTVRTYSS</sequence>
<keyword evidence="12" id="KW-0460">Magnesium</keyword>
<evidence type="ECO:0000256" key="5">
    <source>
        <dbReference type="ARBA" id="ARBA00005458"/>
    </source>
</evidence>
<evidence type="ECO:0000256" key="1">
    <source>
        <dbReference type="ARBA" id="ARBA00001946"/>
    </source>
</evidence>
<name>A0AAD7ULK8_9STRA</name>
<evidence type="ECO:0000256" key="3">
    <source>
        <dbReference type="ARBA" id="ARBA00005119"/>
    </source>
</evidence>
<evidence type="ECO:0000256" key="7">
    <source>
        <dbReference type="ARBA" id="ARBA00018337"/>
    </source>
</evidence>
<keyword evidence="17" id="KW-1208">Phospholipid metabolism</keyword>
<evidence type="ECO:0000256" key="16">
    <source>
        <dbReference type="ARBA" id="ARBA00023209"/>
    </source>
</evidence>
<evidence type="ECO:0000256" key="6">
    <source>
        <dbReference type="ARBA" id="ARBA00012487"/>
    </source>
</evidence>
<evidence type="ECO:0000313" key="20">
    <source>
        <dbReference type="Proteomes" id="UP001230188"/>
    </source>
</evidence>
<comment type="pathway">
    <text evidence="4">Lipid metabolism.</text>
</comment>
<keyword evidence="14" id="KW-0496">Mitochondrion</keyword>
<keyword evidence="13" id="KW-0443">Lipid metabolism</keyword>